<dbReference type="Gene3D" id="3.90.1200.10">
    <property type="match status" value="1"/>
</dbReference>
<keyword evidence="3" id="KW-1185">Reference proteome</keyword>
<protein>
    <submittedName>
        <fullName evidence="2">Ecdysteroid 22-kinase</fullName>
    </submittedName>
</protein>
<keyword evidence="2" id="KW-0418">Kinase</keyword>
<evidence type="ECO:0000259" key="1">
    <source>
        <dbReference type="SMART" id="SM00587"/>
    </source>
</evidence>
<dbReference type="Proteomes" id="UP000037510">
    <property type="component" value="Unassembled WGS sequence"/>
</dbReference>
<reference evidence="2 3" key="1">
    <citation type="journal article" date="2015" name="Genome Biol. Evol.">
        <title>The genome of winter moth (Operophtera brumata) provides a genomic perspective on sexual dimorphism and phenology.</title>
        <authorList>
            <person name="Derks M.F."/>
            <person name="Smit S."/>
            <person name="Salis L."/>
            <person name="Schijlen E."/>
            <person name="Bossers A."/>
            <person name="Mateman C."/>
            <person name="Pijl A.S."/>
            <person name="de Ridder D."/>
            <person name="Groenen M.A."/>
            <person name="Visser M.E."/>
            <person name="Megens H.J."/>
        </authorList>
    </citation>
    <scope>NUCLEOTIDE SEQUENCE [LARGE SCALE GENOMIC DNA]</scope>
    <source>
        <strain evidence="2">WM2013NL</strain>
        <tissue evidence="2">Head and thorax</tissue>
    </source>
</reference>
<dbReference type="Pfam" id="PF02958">
    <property type="entry name" value="EcKL"/>
    <property type="match status" value="1"/>
</dbReference>
<evidence type="ECO:0000313" key="3">
    <source>
        <dbReference type="Proteomes" id="UP000037510"/>
    </source>
</evidence>
<feature type="domain" description="CHK kinase-like" evidence="1">
    <location>
        <begin position="122"/>
        <end position="308"/>
    </location>
</feature>
<dbReference type="SMART" id="SM00587">
    <property type="entry name" value="CHK"/>
    <property type="match status" value="1"/>
</dbReference>
<dbReference type="PANTHER" id="PTHR11012">
    <property type="entry name" value="PROTEIN KINASE-LIKE DOMAIN-CONTAINING"/>
    <property type="match status" value="1"/>
</dbReference>
<dbReference type="SUPFAM" id="SSF56112">
    <property type="entry name" value="Protein kinase-like (PK-like)"/>
    <property type="match status" value="1"/>
</dbReference>
<dbReference type="InterPro" id="IPR015897">
    <property type="entry name" value="CHK_kinase-like"/>
</dbReference>
<dbReference type="InterPro" id="IPR011009">
    <property type="entry name" value="Kinase-like_dom_sf"/>
</dbReference>
<gene>
    <name evidence="2" type="ORF">OBRU01_19399</name>
</gene>
<organism evidence="2 3">
    <name type="scientific">Operophtera brumata</name>
    <name type="common">Winter moth</name>
    <name type="synonym">Phalaena brumata</name>
    <dbReference type="NCBI Taxonomy" id="104452"/>
    <lineage>
        <taxon>Eukaryota</taxon>
        <taxon>Metazoa</taxon>
        <taxon>Ecdysozoa</taxon>
        <taxon>Arthropoda</taxon>
        <taxon>Hexapoda</taxon>
        <taxon>Insecta</taxon>
        <taxon>Pterygota</taxon>
        <taxon>Neoptera</taxon>
        <taxon>Endopterygota</taxon>
        <taxon>Lepidoptera</taxon>
        <taxon>Glossata</taxon>
        <taxon>Ditrysia</taxon>
        <taxon>Geometroidea</taxon>
        <taxon>Geometridae</taxon>
        <taxon>Larentiinae</taxon>
        <taxon>Operophtera</taxon>
    </lineage>
</organism>
<dbReference type="InterPro" id="IPR004119">
    <property type="entry name" value="EcKL"/>
</dbReference>
<keyword evidence="2" id="KW-0808">Transferase</keyword>
<dbReference type="PANTHER" id="PTHR11012:SF8">
    <property type="entry name" value="JUVENILE HORMONE-INDUCIBLE PROTEIN 26"/>
    <property type="match status" value="1"/>
</dbReference>
<proteinExistence type="predicted"/>
<sequence length="391" mass="45220">MDIDVKLRGLLHNVAKEQNLHNYDLKVTPISSEGASFTSFLYTATISSANNADLNLFIKVASMGAKIREDVTLNIYNIEHFVYSDLKKSYRELEESHQLPKTFRFNFPEYYGANTILLEETLVLENLTVKGFVGHDRFKSIDWQYASTTITELAKFHALSIAYQRNYPDKFRHFTEAYTSDWINENSVATIWKTAFETSIAVVRDENKAKVKRFLDKIDLAAIKKLYKPLRCKVLAHTDFRPSNLMHRTRDDGSLEVVVVDFQTLQVGCPVLDLLYLIFTGTDKEFRDRYYQRVVDHYYTQLSEAMKRLSLNPKEIYTREDFDFELNEKLPFGLVIAAFTLLLVTLEPENAPQVDKDMDLSSFAVRKTGALFPERMNGVVDDYVKWGVLID</sequence>
<dbReference type="EMBL" id="JTDY01004714">
    <property type="protein sequence ID" value="KOB67845.1"/>
    <property type="molecule type" value="Genomic_DNA"/>
</dbReference>
<dbReference type="GO" id="GO:0016301">
    <property type="term" value="F:kinase activity"/>
    <property type="evidence" value="ECO:0007669"/>
    <property type="project" value="UniProtKB-KW"/>
</dbReference>
<name>A0A0L7KXI3_OPEBR</name>
<accession>A0A0L7KXI3</accession>
<evidence type="ECO:0000313" key="2">
    <source>
        <dbReference type="EMBL" id="KOB67845.1"/>
    </source>
</evidence>
<comment type="caution">
    <text evidence="2">The sequence shown here is derived from an EMBL/GenBank/DDBJ whole genome shotgun (WGS) entry which is preliminary data.</text>
</comment>
<dbReference type="AlphaFoldDB" id="A0A0L7KXI3"/>